<reference evidence="2" key="1">
    <citation type="journal article" date="2022" name="Plant J.">
        <title>Strategies of tolerance reflected in two North American maple genomes.</title>
        <authorList>
            <person name="McEvoy S.L."/>
            <person name="Sezen U.U."/>
            <person name="Trouern-Trend A."/>
            <person name="McMahon S.M."/>
            <person name="Schaberg P.G."/>
            <person name="Yang J."/>
            <person name="Wegrzyn J.L."/>
            <person name="Swenson N.G."/>
        </authorList>
    </citation>
    <scope>NUCLEOTIDE SEQUENCE</scope>
    <source>
        <strain evidence="2">NS2018</strain>
    </source>
</reference>
<feature type="compositionally biased region" description="Polar residues" evidence="1">
    <location>
        <begin position="151"/>
        <end position="169"/>
    </location>
</feature>
<comment type="caution">
    <text evidence="2">The sequence shown here is derived from an EMBL/GenBank/DDBJ whole genome shotgun (WGS) entry which is preliminary data.</text>
</comment>
<proteinExistence type="predicted"/>
<keyword evidence="3" id="KW-1185">Reference proteome</keyword>
<organism evidence="2 3">
    <name type="scientific">Acer saccharum</name>
    <name type="common">Sugar maple</name>
    <dbReference type="NCBI Taxonomy" id="4024"/>
    <lineage>
        <taxon>Eukaryota</taxon>
        <taxon>Viridiplantae</taxon>
        <taxon>Streptophyta</taxon>
        <taxon>Embryophyta</taxon>
        <taxon>Tracheophyta</taxon>
        <taxon>Spermatophyta</taxon>
        <taxon>Magnoliopsida</taxon>
        <taxon>eudicotyledons</taxon>
        <taxon>Gunneridae</taxon>
        <taxon>Pentapetalae</taxon>
        <taxon>rosids</taxon>
        <taxon>malvids</taxon>
        <taxon>Sapindales</taxon>
        <taxon>Sapindaceae</taxon>
        <taxon>Hippocastanoideae</taxon>
        <taxon>Acereae</taxon>
        <taxon>Acer</taxon>
    </lineage>
</organism>
<sequence>MVIDSLPGNQFRDRILLIFITPGGVSTTEEGVEYENGNASKRPAWNKLSLNGRARVGAAAAEAGPLIGAHRGGYSGNPNSTTTPICPIFTRRNVAGTSFNGFVSQSHDVNDHYKHYNPYMNYNGGNAKEAGPLMGAHLWSVLQGNGGRRANSVSQQQVSNNIGNPNSTKGWCVPPL</sequence>
<dbReference type="Proteomes" id="UP001168877">
    <property type="component" value="Unassembled WGS sequence"/>
</dbReference>
<evidence type="ECO:0000313" key="3">
    <source>
        <dbReference type="Proteomes" id="UP001168877"/>
    </source>
</evidence>
<reference evidence="2" key="2">
    <citation type="submission" date="2023-06" db="EMBL/GenBank/DDBJ databases">
        <authorList>
            <person name="Swenson N.G."/>
            <person name="Wegrzyn J.L."/>
            <person name="Mcevoy S.L."/>
        </authorList>
    </citation>
    <scope>NUCLEOTIDE SEQUENCE</scope>
    <source>
        <strain evidence="2">NS2018</strain>
        <tissue evidence="2">Leaf</tissue>
    </source>
</reference>
<feature type="region of interest" description="Disordered" evidence="1">
    <location>
        <begin position="147"/>
        <end position="176"/>
    </location>
</feature>
<evidence type="ECO:0000256" key="1">
    <source>
        <dbReference type="SAM" id="MobiDB-lite"/>
    </source>
</evidence>
<dbReference type="AlphaFoldDB" id="A0AA39S643"/>
<dbReference type="EMBL" id="JAUESC010000384">
    <property type="protein sequence ID" value="KAK0583019.1"/>
    <property type="molecule type" value="Genomic_DNA"/>
</dbReference>
<protein>
    <submittedName>
        <fullName evidence="2">Uncharacterized protein</fullName>
    </submittedName>
</protein>
<name>A0AA39S643_ACESA</name>
<accession>A0AA39S643</accession>
<gene>
    <name evidence="2" type="ORF">LWI29_032466</name>
</gene>
<evidence type="ECO:0000313" key="2">
    <source>
        <dbReference type="EMBL" id="KAK0583019.1"/>
    </source>
</evidence>